<feature type="repeat" description="ANK" evidence="3">
    <location>
        <begin position="91"/>
        <end position="123"/>
    </location>
</feature>
<evidence type="ECO:0000256" key="3">
    <source>
        <dbReference type="PROSITE-ProRule" id="PRU00023"/>
    </source>
</evidence>
<dbReference type="SMART" id="SM00248">
    <property type="entry name" value="ANK"/>
    <property type="match status" value="2"/>
</dbReference>
<accession>A0AAE1U656</accession>
<reference evidence="5" key="1">
    <citation type="submission" date="2023-11" db="EMBL/GenBank/DDBJ databases">
        <title>Genome assemblies of two species of porcelain crab, Petrolisthes cinctipes and Petrolisthes manimaculis (Anomura: Porcellanidae).</title>
        <authorList>
            <person name="Angst P."/>
        </authorList>
    </citation>
    <scope>NUCLEOTIDE SEQUENCE</scope>
    <source>
        <strain evidence="5">PB745_02</strain>
        <tissue evidence="5">Gill</tissue>
    </source>
</reference>
<dbReference type="Gene3D" id="1.25.40.20">
    <property type="entry name" value="Ankyrin repeat-containing domain"/>
    <property type="match status" value="1"/>
</dbReference>
<keyword evidence="1" id="KW-0677">Repeat</keyword>
<dbReference type="AlphaFoldDB" id="A0AAE1U656"/>
<evidence type="ECO:0000313" key="5">
    <source>
        <dbReference type="EMBL" id="KAK4307625.1"/>
    </source>
</evidence>
<evidence type="ECO:0000313" key="6">
    <source>
        <dbReference type="Proteomes" id="UP001292094"/>
    </source>
</evidence>
<dbReference type="PANTHER" id="PTHR24171:SF9">
    <property type="entry name" value="ANKYRIN REPEAT DOMAIN-CONTAINING PROTEIN 39"/>
    <property type="match status" value="1"/>
</dbReference>
<dbReference type="SUPFAM" id="SSF48403">
    <property type="entry name" value="Ankyrin repeat"/>
    <property type="match status" value="1"/>
</dbReference>
<dbReference type="InterPro" id="IPR036770">
    <property type="entry name" value="Ankyrin_rpt-contain_sf"/>
</dbReference>
<gene>
    <name evidence="5" type="ORF">Pmani_020618</name>
</gene>
<dbReference type="Pfam" id="PF12796">
    <property type="entry name" value="Ank_2"/>
    <property type="match status" value="1"/>
</dbReference>
<protein>
    <submittedName>
        <fullName evidence="5">Uncharacterized protein</fullName>
    </submittedName>
</protein>
<evidence type="ECO:0000256" key="1">
    <source>
        <dbReference type="ARBA" id="ARBA00022737"/>
    </source>
</evidence>
<keyword evidence="2 3" id="KW-0040">ANK repeat</keyword>
<dbReference type="PRINTS" id="PR01415">
    <property type="entry name" value="ANKYRIN"/>
</dbReference>
<dbReference type="InterPro" id="IPR002110">
    <property type="entry name" value="Ankyrin_rpt"/>
</dbReference>
<feature type="repeat" description="ANK" evidence="3">
    <location>
        <begin position="54"/>
        <end position="86"/>
    </location>
</feature>
<sequence length="125" mass="13843">MADMGERKENKKGKGNRKEPEKKNIKGKNEVSIKNVPATGRLLYDKRRGGGKQEGRTSLHIAAAVGSLREVEILLRQGVDIHCRSNLTTDQGRQPLHLAVREDHLRVASALLEAGADPNATDYHR</sequence>
<proteinExistence type="predicted"/>
<comment type="caution">
    <text evidence="5">The sequence shown here is derived from an EMBL/GenBank/DDBJ whole genome shotgun (WGS) entry which is preliminary data.</text>
</comment>
<dbReference type="PROSITE" id="PS50088">
    <property type="entry name" value="ANK_REPEAT"/>
    <property type="match status" value="2"/>
</dbReference>
<dbReference type="EMBL" id="JAWZYT010001986">
    <property type="protein sequence ID" value="KAK4307625.1"/>
    <property type="molecule type" value="Genomic_DNA"/>
</dbReference>
<feature type="region of interest" description="Disordered" evidence="4">
    <location>
        <begin position="1"/>
        <end position="32"/>
    </location>
</feature>
<dbReference type="Proteomes" id="UP001292094">
    <property type="component" value="Unassembled WGS sequence"/>
</dbReference>
<evidence type="ECO:0000256" key="4">
    <source>
        <dbReference type="SAM" id="MobiDB-lite"/>
    </source>
</evidence>
<evidence type="ECO:0000256" key="2">
    <source>
        <dbReference type="ARBA" id="ARBA00023043"/>
    </source>
</evidence>
<keyword evidence="6" id="KW-1185">Reference proteome</keyword>
<name>A0AAE1U656_9EUCA</name>
<dbReference type="PROSITE" id="PS50297">
    <property type="entry name" value="ANK_REP_REGION"/>
    <property type="match status" value="2"/>
</dbReference>
<dbReference type="PANTHER" id="PTHR24171">
    <property type="entry name" value="ANKYRIN REPEAT DOMAIN-CONTAINING PROTEIN 39-RELATED"/>
    <property type="match status" value="1"/>
</dbReference>
<feature type="compositionally biased region" description="Basic and acidic residues" evidence="4">
    <location>
        <begin position="16"/>
        <end position="31"/>
    </location>
</feature>
<organism evidence="5 6">
    <name type="scientific">Petrolisthes manimaculis</name>
    <dbReference type="NCBI Taxonomy" id="1843537"/>
    <lineage>
        <taxon>Eukaryota</taxon>
        <taxon>Metazoa</taxon>
        <taxon>Ecdysozoa</taxon>
        <taxon>Arthropoda</taxon>
        <taxon>Crustacea</taxon>
        <taxon>Multicrustacea</taxon>
        <taxon>Malacostraca</taxon>
        <taxon>Eumalacostraca</taxon>
        <taxon>Eucarida</taxon>
        <taxon>Decapoda</taxon>
        <taxon>Pleocyemata</taxon>
        <taxon>Anomura</taxon>
        <taxon>Galatheoidea</taxon>
        <taxon>Porcellanidae</taxon>
        <taxon>Petrolisthes</taxon>
    </lineage>
</organism>